<dbReference type="GO" id="GO:0008757">
    <property type="term" value="F:S-adenosylmethionine-dependent methyltransferase activity"/>
    <property type="evidence" value="ECO:0007669"/>
    <property type="project" value="InterPro"/>
</dbReference>
<dbReference type="InterPro" id="IPR029063">
    <property type="entry name" value="SAM-dependent_MTases_sf"/>
</dbReference>
<proteinExistence type="predicted"/>
<evidence type="ECO:0000259" key="4">
    <source>
        <dbReference type="Pfam" id="PF08241"/>
    </source>
</evidence>
<evidence type="ECO:0000256" key="1">
    <source>
        <dbReference type="ARBA" id="ARBA00022603"/>
    </source>
</evidence>
<evidence type="ECO:0000313" key="5">
    <source>
        <dbReference type="EMBL" id="SUZ90461.1"/>
    </source>
</evidence>
<keyword evidence="3" id="KW-0949">S-adenosyl-L-methionine</keyword>
<keyword evidence="1" id="KW-0489">Methyltransferase</keyword>
<gene>
    <name evidence="5" type="ORF">METZ01_LOCUS43315</name>
</gene>
<dbReference type="Gene3D" id="3.40.50.150">
    <property type="entry name" value="Vaccinia Virus protein VP39"/>
    <property type="match status" value="1"/>
</dbReference>
<evidence type="ECO:0000256" key="2">
    <source>
        <dbReference type="ARBA" id="ARBA00022679"/>
    </source>
</evidence>
<reference evidence="5" key="1">
    <citation type="submission" date="2018-05" db="EMBL/GenBank/DDBJ databases">
        <authorList>
            <person name="Lanie J.A."/>
            <person name="Ng W.-L."/>
            <person name="Kazmierczak K.M."/>
            <person name="Andrzejewski T.M."/>
            <person name="Davidsen T.M."/>
            <person name="Wayne K.J."/>
            <person name="Tettelin H."/>
            <person name="Glass J.I."/>
            <person name="Rusch D."/>
            <person name="Podicherti R."/>
            <person name="Tsui H.-C.T."/>
            <person name="Winkler M.E."/>
        </authorList>
    </citation>
    <scope>NUCLEOTIDE SEQUENCE</scope>
</reference>
<dbReference type="SUPFAM" id="SSF53335">
    <property type="entry name" value="S-adenosyl-L-methionine-dependent methyltransferases"/>
    <property type="match status" value="1"/>
</dbReference>
<dbReference type="PANTHER" id="PTHR43464:SF19">
    <property type="entry name" value="UBIQUINONE BIOSYNTHESIS O-METHYLTRANSFERASE, MITOCHONDRIAL"/>
    <property type="match status" value="1"/>
</dbReference>
<name>A0A381RG92_9ZZZZ</name>
<dbReference type="AlphaFoldDB" id="A0A381RG92"/>
<dbReference type="InterPro" id="IPR013216">
    <property type="entry name" value="Methyltransf_11"/>
</dbReference>
<dbReference type="CDD" id="cd02440">
    <property type="entry name" value="AdoMet_MTases"/>
    <property type="match status" value="1"/>
</dbReference>
<protein>
    <recommendedName>
        <fullName evidence="4">Methyltransferase type 11 domain-containing protein</fullName>
    </recommendedName>
</protein>
<sequence>MLEILVDPVSAERLTLEATQFDGDEILEGILRAGGRQYPIADGIPRFVLTNDSDQQLTASSFAYKWRQRNTYESPEMGEAASRWMCKRYGFADLEEMRMYLSRSGRILDAGCGSAFSSLLCMEHCWSDRSSCEWYGVEISEAIDVARERVGVGPRRHFIQGDILQLPLTPGSFDLVFCEGVLHHTPSTEAAFRCVADMLEPGGELLCYMYRKKGPIREFADDLVREVLAPLGPEEAWNALRPLTALGRALTELDAEVEVEQDIPYLGIRAGRHDVQRLIYSHMLKLFWNPSLSFEENNHVNFDWYSPRYAHRHTEEEVRHWCEEFHLCIEYLDTSEQSGYTLRARKH</sequence>
<evidence type="ECO:0000256" key="3">
    <source>
        <dbReference type="ARBA" id="ARBA00022691"/>
    </source>
</evidence>
<keyword evidence="2" id="KW-0808">Transferase</keyword>
<dbReference type="PANTHER" id="PTHR43464">
    <property type="entry name" value="METHYLTRANSFERASE"/>
    <property type="match status" value="1"/>
</dbReference>
<accession>A0A381RG92</accession>
<feature type="domain" description="Methyltransferase type 11" evidence="4">
    <location>
        <begin position="108"/>
        <end position="207"/>
    </location>
</feature>
<dbReference type="EMBL" id="UINC01001896">
    <property type="protein sequence ID" value="SUZ90461.1"/>
    <property type="molecule type" value="Genomic_DNA"/>
</dbReference>
<dbReference type="GO" id="GO:0032259">
    <property type="term" value="P:methylation"/>
    <property type="evidence" value="ECO:0007669"/>
    <property type="project" value="UniProtKB-KW"/>
</dbReference>
<organism evidence="5">
    <name type="scientific">marine metagenome</name>
    <dbReference type="NCBI Taxonomy" id="408172"/>
    <lineage>
        <taxon>unclassified sequences</taxon>
        <taxon>metagenomes</taxon>
        <taxon>ecological metagenomes</taxon>
    </lineage>
</organism>
<dbReference type="Pfam" id="PF08241">
    <property type="entry name" value="Methyltransf_11"/>
    <property type="match status" value="1"/>
</dbReference>